<evidence type="ECO:0000313" key="6">
    <source>
        <dbReference type="Proteomes" id="UP001163046"/>
    </source>
</evidence>
<dbReference type="PRINTS" id="PR01097">
    <property type="entry name" value="TRNSRECEPTRP"/>
</dbReference>
<evidence type="ECO:0000256" key="4">
    <source>
        <dbReference type="SAM" id="Phobius"/>
    </source>
</evidence>
<reference evidence="5" key="1">
    <citation type="submission" date="2023-01" db="EMBL/GenBank/DDBJ databases">
        <title>Genome assembly of the deep-sea coral Lophelia pertusa.</title>
        <authorList>
            <person name="Herrera S."/>
            <person name="Cordes E."/>
        </authorList>
    </citation>
    <scope>NUCLEOTIDE SEQUENCE</scope>
    <source>
        <strain evidence="5">USNM1676648</strain>
        <tissue evidence="5">Polyp</tissue>
    </source>
</reference>
<evidence type="ECO:0000256" key="3">
    <source>
        <dbReference type="ARBA" id="ARBA00023303"/>
    </source>
</evidence>
<dbReference type="EMBL" id="MU825875">
    <property type="protein sequence ID" value="KAJ7386821.1"/>
    <property type="molecule type" value="Genomic_DNA"/>
</dbReference>
<dbReference type="GO" id="GO:0070679">
    <property type="term" value="F:inositol 1,4,5 trisphosphate binding"/>
    <property type="evidence" value="ECO:0007669"/>
    <property type="project" value="TreeGrafter"/>
</dbReference>
<dbReference type="OrthoDB" id="5981058at2759"/>
<name>A0A9W9ZS41_9CNID</name>
<keyword evidence="1" id="KW-0813">Transport</keyword>
<keyword evidence="4" id="KW-0472">Membrane</keyword>
<feature type="transmembrane region" description="Helical" evidence="4">
    <location>
        <begin position="12"/>
        <end position="30"/>
    </location>
</feature>
<feature type="transmembrane region" description="Helical" evidence="4">
    <location>
        <begin position="90"/>
        <end position="106"/>
    </location>
</feature>
<dbReference type="GO" id="GO:0005886">
    <property type="term" value="C:plasma membrane"/>
    <property type="evidence" value="ECO:0007669"/>
    <property type="project" value="TreeGrafter"/>
</dbReference>
<keyword evidence="3" id="KW-0407">Ion channel</keyword>
<evidence type="ECO:0000256" key="1">
    <source>
        <dbReference type="ARBA" id="ARBA00022448"/>
    </source>
</evidence>
<accession>A0A9W9ZS41</accession>
<keyword evidence="4" id="KW-1133">Transmembrane helix</keyword>
<sequence>MSGSVMNNRALAIAGYFYSFNTLCLTFRVFGHVMEQSRDVGTVQIALFSILKDISAVIWQFTAAIVAFSIAITKVYMVEKSFIVNGSDDIWWAMITHLGWSLLGVAEDFDPMNSVDFPSEKLARILYAGFLIMGVILLVNMLIALLSNTYQRIEDNSLKEWSFKTAVTIQTYDGYDPIPVPLNILYSIAKLLRLVRKKEKEEVRVHTCKGE</sequence>
<evidence type="ECO:0000313" key="5">
    <source>
        <dbReference type="EMBL" id="KAJ7386821.1"/>
    </source>
</evidence>
<feature type="transmembrane region" description="Helical" evidence="4">
    <location>
        <begin position="57"/>
        <end position="78"/>
    </location>
</feature>
<protein>
    <recommendedName>
        <fullName evidence="7">Ion transport domain-containing protein</fullName>
    </recommendedName>
</protein>
<dbReference type="InterPro" id="IPR002153">
    <property type="entry name" value="TRPC_channel"/>
</dbReference>
<evidence type="ECO:0000256" key="2">
    <source>
        <dbReference type="ARBA" id="ARBA00023065"/>
    </source>
</evidence>
<dbReference type="GO" id="GO:0015279">
    <property type="term" value="F:store-operated calcium channel activity"/>
    <property type="evidence" value="ECO:0007669"/>
    <property type="project" value="TreeGrafter"/>
</dbReference>
<keyword evidence="4" id="KW-0812">Transmembrane</keyword>
<feature type="transmembrane region" description="Helical" evidence="4">
    <location>
        <begin position="126"/>
        <end position="146"/>
    </location>
</feature>
<dbReference type="AlphaFoldDB" id="A0A9W9ZS41"/>
<dbReference type="GO" id="GO:0034703">
    <property type="term" value="C:cation channel complex"/>
    <property type="evidence" value="ECO:0007669"/>
    <property type="project" value="TreeGrafter"/>
</dbReference>
<dbReference type="PANTHER" id="PTHR10117">
    <property type="entry name" value="TRANSIENT RECEPTOR POTENTIAL CHANNEL"/>
    <property type="match status" value="1"/>
</dbReference>
<proteinExistence type="predicted"/>
<dbReference type="GO" id="GO:0051480">
    <property type="term" value="P:regulation of cytosolic calcium ion concentration"/>
    <property type="evidence" value="ECO:0007669"/>
    <property type="project" value="TreeGrafter"/>
</dbReference>
<organism evidence="5 6">
    <name type="scientific">Desmophyllum pertusum</name>
    <dbReference type="NCBI Taxonomy" id="174260"/>
    <lineage>
        <taxon>Eukaryota</taxon>
        <taxon>Metazoa</taxon>
        <taxon>Cnidaria</taxon>
        <taxon>Anthozoa</taxon>
        <taxon>Hexacorallia</taxon>
        <taxon>Scleractinia</taxon>
        <taxon>Caryophylliina</taxon>
        <taxon>Caryophylliidae</taxon>
        <taxon>Desmophyllum</taxon>
    </lineage>
</organism>
<evidence type="ECO:0008006" key="7">
    <source>
        <dbReference type="Google" id="ProtNLM"/>
    </source>
</evidence>
<keyword evidence="6" id="KW-1185">Reference proteome</keyword>
<dbReference type="Proteomes" id="UP001163046">
    <property type="component" value="Unassembled WGS sequence"/>
</dbReference>
<comment type="caution">
    <text evidence="5">The sequence shown here is derived from an EMBL/GenBank/DDBJ whole genome shotgun (WGS) entry which is preliminary data.</text>
</comment>
<dbReference type="PANTHER" id="PTHR10117:SF54">
    <property type="entry name" value="TRANSIENT RECEPTOR POTENTIAL-GAMMA PROTEIN"/>
    <property type="match status" value="1"/>
</dbReference>
<gene>
    <name evidence="5" type="ORF">OS493_006851</name>
</gene>
<keyword evidence="2" id="KW-0406">Ion transport</keyword>